<evidence type="ECO:0000313" key="12">
    <source>
        <dbReference type="Proteomes" id="UP000663832"/>
    </source>
</evidence>
<dbReference type="AlphaFoldDB" id="A0A814PNZ1"/>
<comment type="subcellular location">
    <subcellularLocation>
        <location evidence="1">Membrane</location>
        <topology evidence="1">Multi-pass membrane protein</topology>
    </subcellularLocation>
</comment>
<dbReference type="OrthoDB" id="10037397at2759"/>
<evidence type="ECO:0000313" key="10">
    <source>
        <dbReference type="EMBL" id="CAF1108595.1"/>
    </source>
</evidence>
<keyword evidence="12" id="KW-1185">Reference proteome</keyword>
<feature type="transmembrane region" description="Helical" evidence="8">
    <location>
        <begin position="309"/>
        <end position="331"/>
    </location>
</feature>
<accession>A0A814PNZ1</accession>
<dbReference type="Pfam" id="PF05934">
    <property type="entry name" value="MCLC"/>
    <property type="match status" value="1"/>
</dbReference>
<evidence type="ECO:0000256" key="6">
    <source>
        <dbReference type="ARBA" id="ARBA00023136"/>
    </source>
</evidence>
<gene>
    <name evidence="10" type="ORF">BJG266_LOCUS21763</name>
    <name evidence="11" type="ORF">QVE165_LOCUS43026</name>
</gene>
<evidence type="ECO:0000256" key="1">
    <source>
        <dbReference type="ARBA" id="ARBA00004141"/>
    </source>
</evidence>
<dbReference type="EMBL" id="CAJNOM010000544">
    <property type="protein sequence ID" value="CAF1493399.1"/>
    <property type="molecule type" value="Genomic_DNA"/>
</dbReference>
<evidence type="ECO:0000313" key="13">
    <source>
        <dbReference type="Proteomes" id="UP000663877"/>
    </source>
</evidence>
<feature type="compositionally biased region" description="Low complexity" evidence="7">
    <location>
        <begin position="434"/>
        <end position="444"/>
    </location>
</feature>
<evidence type="ECO:0000256" key="4">
    <source>
        <dbReference type="ARBA" id="ARBA00022692"/>
    </source>
</evidence>
<dbReference type="EMBL" id="CAJNOI010000132">
    <property type="protein sequence ID" value="CAF1108595.1"/>
    <property type="molecule type" value="Genomic_DNA"/>
</dbReference>
<dbReference type="Proteomes" id="UP000663877">
    <property type="component" value="Unassembled WGS sequence"/>
</dbReference>
<keyword evidence="4 8" id="KW-0812">Transmembrane</keyword>
<keyword evidence="6 8" id="KW-0472">Membrane</keyword>
<dbReference type="Proteomes" id="UP000663832">
    <property type="component" value="Unassembled WGS sequence"/>
</dbReference>
<dbReference type="GO" id="GO:0005783">
    <property type="term" value="C:endoplasmic reticulum"/>
    <property type="evidence" value="ECO:0007669"/>
    <property type="project" value="TreeGrafter"/>
</dbReference>
<dbReference type="PANTHER" id="PTHR34093:SF1">
    <property type="entry name" value="CHLORIDE CHANNEL CLIC-LIKE PROTEIN 1"/>
    <property type="match status" value="1"/>
</dbReference>
<organism evidence="10 13">
    <name type="scientific">Adineta steineri</name>
    <dbReference type="NCBI Taxonomy" id="433720"/>
    <lineage>
        <taxon>Eukaryota</taxon>
        <taxon>Metazoa</taxon>
        <taxon>Spiralia</taxon>
        <taxon>Gnathifera</taxon>
        <taxon>Rotifera</taxon>
        <taxon>Eurotatoria</taxon>
        <taxon>Bdelloidea</taxon>
        <taxon>Adinetida</taxon>
        <taxon>Adinetidae</taxon>
        <taxon>Adineta</taxon>
    </lineage>
</organism>
<evidence type="ECO:0000313" key="11">
    <source>
        <dbReference type="EMBL" id="CAF1493399.1"/>
    </source>
</evidence>
<evidence type="ECO:0000256" key="5">
    <source>
        <dbReference type="ARBA" id="ARBA00022989"/>
    </source>
</evidence>
<evidence type="ECO:0000256" key="8">
    <source>
        <dbReference type="SAM" id="Phobius"/>
    </source>
</evidence>
<comment type="similarity">
    <text evidence="2">Belongs to the chloride channel MCLC family.</text>
</comment>
<evidence type="ECO:0000256" key="2">
    <source>
        <dbReference type="ARBA" id="ARBA00005944"/>
    </source>
</evidence>
<sequence length="470" mass="53937">MTRCIIFYLLLTTFCVGSQDIYDMFNDVKDQVIEKVDYASTKVKEKVQKHVQKLKDGGTCSATHTTEYRTVLTAYRHVVKDWLEKFPSKDGKDYRLLVELSASEFDRLNQFASSTRYEEKDVLHEIHVISDLLKRMVYQIEDTTYVNSLSWSGWLRSFDINTIIKSVLVLISIGAISFISIRTHLRRGRWFTTFFIVTFIVSVIQNWYTLYQEAQAKVDEVLMKKLPKHCQGQSMGFFDMIKSKLGNFVQLPTNECLEYHKALRATPHSQVTPVQALSMTFAQLFVTPLGTIGESLSQFFAGTMRHVPFMLWPIIILLILFIVLVLILMYSRYEIHLPFMMGSLRPSPHAAISRTTQIIEQLEGSSNNASHAALPRTTRATEQIEDSFNRSPRAASLRRTHITEQIEDSSNKSRHAALPPTTTHITEQIEDSSNRSPRAASPRRMYITEQTEDSPKTSPDIGFKQEFLPN</sequence>
<feature type="transmembrane region" description="Helical" evidence="8">
    <location>
        <begin position="188"/>
        <end position="208"/>
    </location>
</feature>
<evidence type="ECO:0000256" key="9">
    <source>
        <dbReference type="SAM" id="SignalP"/>
    </source>
</evidence>
<feature type="region of interest" description="Disordered" evidence="7">
    <location>
        <begin position="364"/>
        <end position="470"/>
    </location>
</feature>
<name>A0A814PNZ1_9BILA</name>
<proteinExistence type="inferred from homology"/>
<keyword evidence="9" id="KW-0732">Signal</keyword>
<feature type="transmembrane region" description="Helical" evidence="8">
    <location>
        <begin position="163"/>
        <end position="181"/>
    </location>
</feature>
<dbReference type="GO" id="GO:0005254">
    <property type="term" value="F:chloride channel activity"/>
    <property type="evidence" value="ECO:0007669"/>
    <property type="project" value="TreeGrafter"/>
</dbReference>
<protein>
    <recommendedName>
        <fullName evidence="3">Chloride channel CLIC-like protein 1</fullName>
    </recommendedName>
</protein>
<dbReference type="InterPro" id="IPR009231">
    <property type="entry name" value="Chloride_chnl_CLIC-like"/>
</dbReference>
<keyword evidence="5 8" id="KW-1133">Transmembrane helix</keyword>
<evidence type="ECO:0000256" key="7">
    <source>
        <dbReference type="SAM" id="MobiDB-lite"/>
    </source>
</evidence>
<evidence type="ECO:0000256" key="3">
    <source>
        <dbReference type="ARBA" id="ARBA00015571"/>
    </source>
</evidence>
<feature type="signal peptide" evidence="9">
    <location>
        <begin position="1"/>
        <end position="18"/>
    </location>
</feature>
<comment type="caution">
    <text evidence="10">The sequence shown here is derived from an EMBL/GenBank/DDBJ whole genome shotgun (WGS) entry which is preliminary data.</text>
</comment>
<dbReference type="GO" id="GO:0016020">
    <property type="term" value="C:membrane"/>
    <property type="evidence" value="ECO:0007669"/>
    <property type="project" value="UniProtKB-SubCell"/>
</dbReference>
<reference evidence="10" key="1">
    <citation type="submission" date="2021-02" db="EMBL/GenBank/DDBJ databases">
        <authorList>
            <person name="Nowell W R."/>
        </authorList>
    </citation>
    <scope>NUCLEOTIDE SEQUENCE</scope>
</reference>
<dbReference type="PANTHER" id="PTHR34093">
    <property type="entry name" value="CHLORIDE CHANNEL CLIC-LIKE PROTEIN 1"/>
    <property type="match status" value="1"/>
</dbReference>
<feature type="chain" id="PRO_5035685791" description="Chloride channel CLIC-like protein 1" evidence="9">
    <location>
        <begin position="19"/>
        <end position="470"/>
    </location>
</feature>